<dbReference type="STRING" id="33114.A0A2G2VB73"/>
<sequence length="200" mass="23220">MSKVAIARSNFMRSRCFEHVMKRGTDAPVRRCERLSLDDFGRDRGRPKKYWREMIRHDMEKLQLTEDMTLDRKDDKKNIDAALNVLESNLNGATFLASISLSLSFLIGAWMANNSVFSSELIYGDTRLETISIKFISLLLCFMLHFLALFNHQGVVFLLHYSDKNTKQLHRHRSSVKGKKPYEMLEGSSSRKVLIERIVM</sequence>
<feature type="transmembrane region" description="Helical" evidence="1">
    <location>
        <begin position="131"/>
        <end position="150"/>
    </location>
</feature>
<gene>
    <name evidence="2" type="ORF">CQW23_30169</name>
</gene>
<keyword evidence="3" id="KW-1185">Reference proteome</keyword>
<dbReference type="AlphaFoldDB" id="A0A2G2VB73"/>
<proteinExistence type="predicted"/>
<protein>
    <submittedName>
        <fullName evidence="2">Uncharacterized protein</fullName>
    </submittedName>
</protein>
<name>A0A2G2VB73_CAPBA</name>
<keyword evidence="1" id="KW-1133">Transmembrane helix</keyword>
<feature type="transmembrane region" description="Helical" evidence="1">
    <location>
        <begin position="93"/>
        <end position="111"/>
    </location>
</feature>
<keyword evidence="1" id="KW-0472">Membrane</keyword>
<keyword evidence="1" id="KW-0812">Transmembrane</keyword>
<dbReference type="Pfam" id="PF04654">
    <property type="entry name" value="DUF599"/>
    <property type="match status" value="1"/>
</dbReference>
<dbReference type="PANTHER" id="PTHR46238:SF8">
    <property type="entry name" value="ENDONUCLEASE_EXONUCLEASE_PHOSPHATASE DOMAIN-CONTAINING PROTEIN"/>
    <property type="match status" value="1"/>
</dbReference>
<reference evidence="2 3" key="1">
    <citation type="journal article" date="2017" name="Genome Biol.">
        <title>New reference genome sequences of hot pepper reveal the massive evolution of plant disease-resistance genes by retroduplication.</title>
        <authorList>
            <person name="Kim S."/>
            <person name="Park J."/>
            <person name="Yeom S.I."/>
            <person name="Kim Y.M."/>
            <person name="Seo E."/>
            <person name="Kim K.T."/>
            <person name="Kim M.S."/>
            <person name="Lee J.M."/>
            <person name="Cheong K."/>
            <person name="Shin H.S."/>
            <person name="Kim S.B."/>
            <person name="Han K."/>
            <person name="Lee J."/>
            <person name="Park M."/>
            <person name="Lee H.A."/>
            <person name="Lee H.Y."/>
            <person name="Lee Y."/>
            <person name="Oh S."/>
            <person name="Lee J.H."/>
            <person name="Choi E."/>
            <person name="Choi E."/>
            <person name="Lee S.E."/>
            <person name="Jeon J."/>
            <person name="Kim H."/>
            <person name="Choi G."/>
            <person name="Song H."/>
            <person name="Lee J."/>
            <person name="Lee S.C."/>
            <person name="Kwon J.K."/>
            <person name="Lee H.Y."/>
            <person name="Koo N."/>
            <person name="Hong Y."/>
            <person name="Kim R.W."/>
            <person name="Kang W.H."/>
            <person name="Huh J.H."/>
            <person name="Kang B.C."/>
            <person name="Yang T.J."/>
            <person name="Lee Y.H."/>
            <person name="Bennetzen J.L."/>
            <person name="Choi D."/>
        </authorList>
    </citation>
    <scope>NUCLEOTIDE SEQUENCE [LARGE SCALE GENOMIC DNA]</scope>
    <source>
        <strain evidence="3">cv. PBC81</strain>
    </source>
</reference>
<dbReference type="InterPro" id="IPR006747">
    <property type="entry name" value="DUF599"/>
</dbReference>
<accession>A0A2G2VB73</accession>
<organism evidence="2 3">
    <name type="scientific">Capsicum baccatum</name>
    <name type="common">Peruvian pepper</name>
    <dbReference type="NCBI Taxonomy" id="33114"/>
    <lineage>
        <taxon>Eukaryota</taxon>
        <taxon>Viridiplantae</taxon>
        <taxon>Streptophyta</taxon>
        <taxon>Embryophyta</taxon>
        <taxon>Tracheophyta</taxon>
        <taxon>Spermatophyta</taxon>
        <taxon>Magnoliopsida</taxon>
        <taxon>eudicotyledons</taxon>
        <taxon>Gunneridae</taxon>
        <taxon>Pentapetalae</taxon>
        <taxon>asterids</taxon>
        <taxon>lamiids</taxon>
        <taxon>Solanales</taxon>
        <taxon>Solanaceae</taxon>
        <taxon>Solanoideae</taxon>
        <taxon>Capsiceae</taxon>
        <taxon>Capsicum</taxon>
    </lineage>
</organism>
<dbReference type="Proteomes" id="UP000224567">
    <property type="component" value="Unassembled WGS sequence"/>
</dbReference>
<dbReference type="PANTHER" id="PTHR46238">
    <property type="entry name" value="REVERSE TRANSCRIPTASE DOMAIN-CONTAINING PROTEIN"/>
    <property type="match status" value="1"/>
</dbReference>
<evidence type="ECO:0000313" key="3">
    <source>
        <dbReference type="Proteomes" id="UP000224567"/>
    </source>
</evidence>
<evidence type="ECO:0000256" key="1">
    <source>
        <dbReference type="SAM" id="Phobius"/>
    </source>
</evidence>
<comment type="caution">
    <text evidence="2">The sequence shown here is derived from an EMBL/GenBank/DDBJ whole genome shotgun (WGS) entry which is preliminary data.</text>
</comment>
<dbReference type="OrthoDB" id="21573at2759"/>
<evidence type="ECO:0000313" key="2">
    <source>
        <dbReference type="EMBL" id="PHT30240.1"/>
    </source>
</evidence>
<dbReference type="EMBL" id="MLFT02000048">
    <property type="protein sequence ID" value="PHT30240.1"/>
    <property type="molecule type" value="Genomic_DNA"/>
</dbReference>
<reference evidence="3" key="2">
    <citation type="journal article" date="2017" name="J. Anim. Genet.">
        <title>Multiple reference genome sequences of hot pepper reveal the massive evolution of plant disease resistance genes by retroduplication.</title>
        <authorList>
            <person name="Kim S."/>
            <person name="Park J."/>
            <person name="Yeom S.-I."/>
            <person name="Kim Y.-M."/>
            <person name="Seo E."/>
            <person name="Kim K.-T."/>
            <person name="Kim M.-S."/>
            <person name="Lee J.M."/>
            <person name="Cheong K."/>
            <person name="Shin H.-S."/>
            <person name="Kim S.-B."/>
            <person name="Han K."/>
            <person name="Lee J."/>
            <person name="Park M."/>
            <person name="Lee H.-A."/>
            <person name="Lee H.-Y."/>
            <person name="Lee Y."/>
            <person name="Oh S."/>
            <person name="Lee J.H."/>
            <person name="Choi E."/>
            <person name="Choi E."/>
            <person name="Lee S.E."/>
            <person name="Jeon J."/>
            <person name="Kim H."/>
            <person name="Choi G."/>
            <person name="Song H."/>
            <person name="Lee J."/>
            <person name="Lee S.-C."/>
            <person name="Kwon J.-K."/>
            <person name="Lee H.-Y."/>
            <person name="Koo N."/>
            <person name="Hong Y."/>
            <person name="Kim R.W."/>
            <person name="Kang W.-H."/>
            <person name="Huh J.H."/>
            <person name="Kang B.-C."/>
            <person name="Yang T.-J."/>
            <person name="Lee Y.-H."/>
            <person name="Bennetzen J.L."/>
            <person name="Choi D."/>
        </authorList>
    </citation>
    <scope>NUCLEOTIDE SEQUENCE [LARGE SCALE GENOMIC DNA]</scope>
    <source>
        <strain evidence="3">cv. PBC81</strain>
    </source>
</reference>